<comment type="caution">
    <text evidence="1">The sequence shown here is derived from an EMBL/GenBank/DDBJ whole genome shotgun (WGS) entry which is preliminary data.</text>
</comment>
<evidence type="ECO:0000313" key="2">
    <source>
        <dbReference type="Proteomes" id="UP000050509"/>
    </source>
</evidence>
<sequence>MFEWIAAKRETGEALDELIDRVNDPRVTLADVLEMSDIEEELADVGGLIALVAPGRTMNELSGINGRIAAIAERLA</sequence>
<accession>A0A0P9FN15</accession>
<gene>
    <name evidence="1" type="ORF">SE17_02505</name>
</gene>
<name>A0A0P9FN15_9CHLR</name>
<dbReference type="EMBL" id="LJCR01000028">
    <property type="protein sequence ID" value="KPV54646.1"/>
    <property type="molecule type" value="Genomic_DNA"/>
</dbReference>
<keyword evidence="2" id="KW-1185">Reference proteome</keyword>
<reference evidence="1 2" key="1">
    <citation type="submission" date="2015-09" db="EMBL/GenBank/DDBJ databases">
        <title>Draft genome sequence of Kouleothrix aurantiaca JCM 19913.</title>
        <authorList>
            <person name="Hemp J."/>
        </authorList>
    </citation>
    <scope>NUCLEOTIDE SEQUENCE [LARGE SCALE GENOMIC DNA]</scope>
    <source>
        <strain evidence="1 2">COM-B</strain>
    </source>
</reference>
<proteinExistence type="predicted"/>
<dbReference type="Proteomes" id="UP000050509">
    <property type="component" value="Unassembled WGS sequence"/>
</dbReference>
<organism evidence="1 2">
    <name type="scientific">Kouleothrix aurantiaca</name>
    <dbReference type="NCBI Taxonomy" id="186479"/>
    <lineage>
        <taxon>Bacteria</taxon>
        <taxon>Bacillati</taxon>
        <taxon>Chloroflexota</taxon>
        <taxon>Chloroflexia</taxon>
        <taxon>Chloroflexales</taxon>
        <taxon>Roseiflexineae</taxon>
        <taxon>Roseiflexaceae</taxon>
        <taxon>Kouleothrix</taxon>
    </lineage>
</organism>
<evidence type="ECO:0000313" key="1">
    <source>
        <dbReference type="EMBL" id="KPV54646.1"/>
    </source>
</evidence>
<dbReference type="AlphaFoldDB" id="A0A0P9FN15"/>
<protein>
    <submittedName>
        <fullName evidence="1">Uncharacterized protein</fullName>
    </submittedName>
</protein>